<name>A0ABZ3J2M4_SPOA4</name>
<protein>
    <submittedName>
        <fullName evidence="1">Uncharacterized protein</fullName>
    </submittedName>
</protein>
<evidence type="ECO:0000313" key="2">
    <source>
        <dbReference type="Proteomes" id="UP000216052"/>
    </source>
</evidence>
<evidence type="ECO:0000313" key="1">
    <source>
        <dbReference type="EMBL" id="XFO72299.1"/>
    </source>
</evidence>
<dbReference type="EMBL" id="CP155571">
    <property type="protein sequence ID" value="XFO72299.1"/>
    <property type="molecule type" value="Genomic_DNA"/>
</dbReference>
<dbReference type="Proteomes" id="UP000216052">
    <property type="component" value="Chromosome"/>
</dbReference>
<sequence length="79" mass="9754">MLDTYLFYTKYLHRKDSRITFMVMRKYFYYTTLLFRDLTEKEAFVEKVDPIIKILLFNGRIFDCKRICTTIQFNYSHGK</sequence>
<organism evidence="1 2">
    <name type="scientific">Sporomusa acidovorans (strain ATCC 49682 / DSM 3132 / Mol)</name>
    <dbReference type="NCBI Taxonomy" id="1123286"/>
    <lineage>
        <taxon>Bacteria</taxon>
        <taxon>Bacillati</taxon>
        <taxon>Bacillota</taxon>
        <taxon>Negativicutes</taxon>
        <taxon>Selenomonadales</taxon>
        <taxon>Sporomusaceae</taxon>
        <taxon>Sporomusa</taxon>
    </lineage>
</organism>
<keyword evidence="2" id="KW-1185">Reference proteome</keyword>
<proteinExistence type="predicted"/>
<gene>
    <name evidence="1" type="ORF">SPACI_023450</name>
</gene>
<accession>A0ABZ3J2M4</accession>
<reference evidence="1" key="1">
    <citation type="submission" date="2024-05" db="EMBL/GenBank/DDBJ databases">
        <title>Isolation and characterization of Sporomusa carbonis sp. nov., a carboxydotrophic hydrogenogen in the genus of Sporomusa isolated from a charcoal burning pile.</title>
        <authorList>
            <person name="Boeer T."/>
            <person name="Rosenbaum F."/>
            <person name="Eysell L."/>
            <person name="Mueller V."/>
            <person name="Daniel R."/>
            <person name="Poehlein A."/>
        </authorList>
    </citation>
    <scope>NUCLEOTIDE SEQUENCE [LARGE SCALE GENOMIC DNA]</scope>
    <source>
        <strain evidence="1">DSM 3132</strain>
    </source>
</reference>